<dbReference type="PROSITE" id="PS50956">
    <property type="entry name" value="HTH_ASNC_2"/>
    <property type="match status" value="1"/>
</dbReference>
<evidence type="ECO:0000313" key="6">
    <source>
        <dbReference type="Proteomes" id="UP000552700"/>
    </source>
</evidence>
<dbReference type="Pfam" id="PF01037">
    <property type="entry name" value="AsnC_trans_reg"/>
    <property type="match status" value="1"/>
</dbReference>
<organism evidence="5 6">
    <name type="scientific">Sphingobium subterraneum</name>
    <dbReference type="NCBI Taxonomy" id="627688"/>
    <lineage>
        <taxon>Bacteria</taxon>
        <taxon>Pseudomonadati</taxon>
        <taxon>Pseudomonadota</taxon>
        <taxon>Alphaproteobacteria</taxon>
        <taxon>Sphingomonadales</taxon>
        <taxon>Sphingomonadaceae</taxon>
        <taxon>Sphingobium</taxon>
    </lineage>
</organism>
<dbReference type="Gene3D" id="3.30.70.920">
    <property type="match status" value="1"/>
</dbReference>
<gene>
    <name evidence="5" type="ORF">FHS92_002391</name>
</gene>
<dbReference type="Pfam" id="PF13412">
    <property type="entry name" value="HTH_24"/>
    <property type="match status" value="1"/>
</dbReference>
<dbReference type="InterPro" id="IPR019888">
    <property type="entry name" value="Tscrpt_reg_AsnC-like"/>
</dbReference>
<dbReference type="InterPro" id="IPR019887">
    <property type="entry name" value="Tscrpt_reg_AsnC/Lrp_C"/>
</dbReference>
<dbReference type="InterPro" id="IPR036390">
    <property type="entry name" value="WH_DNA-bd_sf"/>
</dbReference>
<evidence type="ECO:0000256" key="2">
    <source>
        <dbReference type="ARBA" id="ARBA00023125"/>
    </source>
</evidence>
<dbReference type="CDD" id="cd00090">
    <property type="entry name" value="HTH_ARSR"/>
    <property type="match status" value="1"/>
</dbReference>
<keyword evidence="2" id="KW-0238">DNA-binding</keyword>
<dbReference type="GO" id="GO:0043200">
    <property type="term" value="P:response to amino acid"/>
    <property type="evidence" value="ECO:0007669"/>
    <property type="project" value="TreeGrafter"/>
</dbReference>
<keyword evidence="1" id="KW-0805">Transcription regulation</keyword>
<sequence>MDETDLRILRSYQARPDLSLADLAKEVGLSQTPCWRRLRRMEDEGVIVGRANLLDPTRLGFTVNVMAHIKLKQHDEESLEIFENAVRDHPQIIECFAMGGDSDYFLRVIARSIEDYEGMLRKVLLHLPGVAAVNSTFALKLVKATTAVPI</sequence>
<dbReference type="InterPro" id="IPR011008">
    <property type="entry name" value="Dimeric_a/b-barrel"/>
</dbReference>
<dbReference type="PANTHER" id="PTHR30154">
    <property type="entry name" value="LEUCINE-RESPONSIVE REGULATORY PROTEIN"/>
    <property type="match status" value="1"/>
</dbReference>
<comment type="caution">
    <text evidence="5">The sequence shown here is derived from an EMBL/GenBank/DDBJ whole genome shotgun (WGS) entry which is preliminary data.</text>
</comment>
<keyword evidence="6" id="KW-1185">Reference proteome</keyword>
<evidence type="ECO:0000256" key="1">
    <source>
        <dbReference type="ARBA" id="ARBA00023015"/>
    </source>
</evidence>
<dbReference type="PANTHER" id="PTHR30154:SF34">
    <property type="entry name" value="TRANSCRIPTIONAL REGULATOR AZLB"/>
    <property type="match status" value="1"/>
</dbReference>
<evidence type="ECO:0000256" key="3">
    <source>
        <dbReference type="ARBA" id="ARBA00023163"/>
    </source>
</evidence>
<dbReference type="Proteomes" id="UP000552700">
    <property type="component" value="Unassembled WGS sequence"/>
</dbReference>
<dbReference type="SUPFAM" id="SSF46785">
    <property type="entry name" value="Winged helix' DNA-binding domain"/>
    <property type="match status" value="1"/>
</dbReference>
<dbReference type="RefSeq" id="WP_184080886.1">
    <property type="nucleotide sequence ID" value="NZ_JACIJP010000003.1"/>
</dbReference>
<feature type="domain" description="HTH asnC-type" evidence="4">
    <location>
        <begin position="1"/>
        <end position="62"/>
    </location>
</feature>
<keyword evidence="3" id="KW-0804">Transcription</keyword>
<dbReference type="InterPro" id="IPR019885">
    <property type="entry name" value="Tscrpt_reg_HTH_AsnC-type_CS"/>
</dbReference>
<dbReference type="InterPro" id="IPR000485">
    <property type="entry name" value="AsnC-type_HTH_dom"/>
</dbReference>
<dbReference type="PROSITE" id="PS00519">
    <property type="entry name" value="HTH_ASNC_1"/>
    <property type="match status" value="1"/>
</dbReference>
<dbReference type="GO" id="GO:0005829">
    <property type="term" value="C:cytosol"/>
    <property type="evidence" value="ECO:0007669"/>
    <property type="project" value="TreeGrafter"/>
</dbReference>
<dbReference type="Gene3D" id="1.10.10.10">
    <property type="entry name" value="Winged helix-like DNA-binding domain superfamily/Winged helix DNA-binding domain"/>
    <property type="match status" value="1"/>
</dbReference>
<dbReference type="SUPFAM" id="SSF54909">
    <property type="entry name" value="Dimeric alpha+beta barrel"/>
    <property type="match status" value="1"/>
</dbReference>
<name>A0A841J539_9SPHN</name>
<dbReference type="EMBL" id="JACIJP010000003">
    <property type="protein sequence ID" value="MBB6124646.1"/>
    <property type="molecule type" value="Genomic_DNA"/>
</dbReference>
<protein>
    <submittedName>
        <fullName evidence="5">Lrp/AsnC family transcriptional regulator</fullName>
    </submittedName>
</protein>
<accession>A0A841J539</accession>
<evidence type="ECO:0000313" key="5">
    <source>
        <dbReference type="EMBL" id="MBB6124646.1"/>
    </source>
</evidence>
<dbReference type="InterPro" id="IPR011991">
    <property type="entry name" value="ArsR-like_HTH"/>
</dbReference>
<evidence type="ECO:0000259" key="4">
    <source>
        <dbReference type="PROSITE" id="PS50956"/>
    </source>
</evidence>
<proteinExistence type="predicted"/>
<dbReference type="PRINTS" id="PR00033">
    <property type="entry name" value="HTHASNC"/>
</dbReference>
<dbReference type="GO" id="GO:0043565">
    <property type="term" value="F:sequence-specific DNA binding"/>
    <property type="evidence" value="ECO:0007669"/>
    <property type="project" value="InterPro"/>
</dbReference>
<dbReference type="InterPro" id="IPR036388">
    <property type="entry name" value="WH-like_DNA-bd_sf"/>
</dbReference>
<dbReference type="SMART" id="SM00344">
    <property type="entry name" value="HTH_ASNC"/>
    <property type="match status" value="1"/>
</dbReference>
<dbReference type="AlphaFoldDB" id="A0A841J539"/>
<reference evidence="5 6" key="1">
    <citation type="submission" date="2020-08" db="EMBL/GenBank/DDBJ databases">
        <title>Genomic Encyclopedia of Type Strains, Phase IV (KMG-IV): sequencing the most valuable type-strain genomes for metagenomic binning, comparative biology and taxonomic classification.</title>
        <authorList>
            <person name="Goeker M."/>
        </authorList>
    </citation>
    <scope>NUCLEOTIDE SEQUENCE [LARGE SCALE GENOMIC DNA]</scope>
    <source>
        <strain evidence="5 6">DSM 102255</strain>
    </source>
</reference>
<dbReference type="GO" id="GO:0006355">
    <property type="term" value="P:regulation of DNA-templated transcription"/>
    <property type="evidence" value="ECO:0007669"/>
    <property type="project" value="UniProtKB-ARBA"/>
</dbReference>